<keyword evidence="1" id="KW-1133">Transmembrane helix</keyword>
<dbReference type="AlphaFoldDB" id="A0A5D2CAV7"/>
<sequence>MNGDPSFPRRRYGYGGRIVTWRAVHVPGRVLLAAALEAPMWGNGAGSFWGSLLLILVLSFYNRARVMEMDFVFGPLKPIVIWTMAYFEIWFYFYL</sequence>
<organism evidence="2 3">
    <name type="scientific">Gossypium darwinii</name>
    <name type="common">Darwin's cotton</name>
    <name type="synonym">Gossypium barbadense var. darwinii</name>
    <dbReference type="NCBI Taxonomy" id="34276"/>
    <lineage>
        <taxon>Eukaryota</taxon>
        <taxon>Viridiplantae</taxon>
        <taxon>Streptophyta</taxon>
        <taxon>Embryophyta</taxon>
        <taxon>Tracheophyta</taxon>
        <taxon>Spermatophyta</taxon>
        <taxon>Magnoliopsida</taxon>
        <taxon>eudicotyledons</taxon>
        <taxon>Gunneridae</taxon>
        <taxon>Pentapetalae</taxon>
        <taxon>rosids</taxon>
        <taxon>malvids</taxon>
        <taxon>Malvales</taxon>
        <taxon>Malvaceae</taxon>
        <taxon>Malvoideae</taxon>
        <taxon>Gossypium</taxon>
    </lineage>
</organism>
<keyword evidence="1" id="KW-0472">Membrane</keyword>
<proteinExistence type="predicted"/>
<evidence type="ECO:0000256" key="1">
    <source>
        <dbReference type="SAM" id="Phobius"/>
    </source>
</evidence>
<dbReference type="EMBL" id="CM017706">
    <property type="protein sequence ID" value="TYG65475.1"/>
    <property type="molecule type" value="Genomic_DNA"/>
</dbReference>
<feature type="transmembrane region" description="Helical" evidence="1">
    <location>
        <begin position="73"/>
        <end position="93"/>
    </location>
</feature>
<protein>
    <submittedName>
        <fullName evidence="2">Uncharacterized protein</fullName>
    </submittedName>
</protein>
<keyword evidence="3" id="KW-1185">Reference proteome</keyword>
<dbReference type="Proteomes" id="UP000323506">
    <property type="component" value="Chromosome D06"/>
</dbReference>
<accession>A0A5D2CAV7</accession>
<evidence type="ECO:0000313" key="2">
    <source>
        <dbReference type="EMBL" id="TYG65475.1"/>
    </source>
</evidence>
<name>A0A5D2CAV7_GOSDA</name>
<evidence type="ECO:0000313" key="3">
    <source>
        <dbReference type="Proteomes" id="UP000323506"/>
    </source>
</evidence>
<gene>
    <name evidence="2" type="ORF">ES288_D06G188500v1</name>
</gene>
<feature type="transmembrane region" description="Helical" evidence="1">
    <location>
        <begin position="40"/>
        <end position="61"/>
    </location>
</feature>
<reference evidence="2 3" key="1">
    <citation type="submission" date="2019-06" db="EMBL/GenBank/DDBJ databases">
        <title>WGS assembly of Gossypium darwinii.</title>
        <authorList>
            <person name="Chen Z.J."/>
            <person name="Sreedasyam A."/>
            <person name="Ando A."/>
            <person name="Song Q."/>
            <person name="De L."/>
            <person name="Hulse-Kemp A."/>
            <person name="Ding M."/>
            <person name="Ye W."/>
            <person name="Kirkbride R."/>
            <person name="Jenkins J."/>
            <person name="Plott C."/>
            <person name="Lovell J."/>
            <person name="Lin Y.-M."/>
            <person name="Vaughn R."/>
            <person name="Liu B."/>
            <person name="Li W."/>
            <person name="Simpson S."/>
            <person name="Scheffler B."/>
            <person name="Saski C."/>
            <person name="Grover C."/>
            <person name="Hu G."/>
            <person name="Conover J."/>
            <person name="Carlson J."/>
            <person name="Shu S."/>
            <person name="Boston L."/>
            <person name="Williams M."/>
            <person name="Peterson D."/>
            <person name="Mcgee K."/>
            <person name="Jones D."/>
            <person name="Wendel J."/>
            <person name="Stelly D."/>
            <person name="Grimwood J."/>
            <person name="Schmutz J."/>
        </authorList>
    </citation>
    <scope>NUCLEOTIDE SEQUENCE [LARGE SCALE GENOMIC DNA]</scope>
    <source>
        <strain evidence="2">1808015.09</strain>
    </source>
</reference>
<keyword evidence="1" id="KW-0812">Transmembrane</keyword>